<proteinExistence type="predicted"/>
<comment type="caution">
    <text evidence="2">The sequence shown here is derived from an EMBL/GenBank/DDBJ whole genome shotgun (WGS) entry which is preliminary data.</text>
</comment>
<dbReference type="PANTHER" id="PTHR43784:SF2">
    <property type="entry name" value="GDSL-LIKE LIPASE_ACYLHYDROLASE, PUTATIVE (AFU_ORTHOLOGUE AFUA_2G00820)-RELATED"/>
    <property type="match status" value="1"/>
</dbReference>
<reference evidence="2 3" key="1">
    <citation type="submission" date="2018-08" db="EMBL/GenBank/DDBJ databases">
        <title>Genomic Encyclopedia of Archaeal and Bacterial Type Strains, Phase II (KMG-II): from individual species to whole genera.</title>
        <authorList>
            <person name="Goeker M."/>
        </authorList>
    </citation>
    <scope>NUCLEOTIDE SEQUENCE [LARGE SCALE GENOMIC DNA]</scope>
    <source>
        <strain evidence="2 3">DSM 45791</strain>
    </source>
</reference>
<dbReference type="SUPFAM" id="SSF52266">
    <property type="entry name" value="SGNH hydrolase"/>
    <property type="match status" value="1"/>
</dbReference>
<dbReference type="InterPro" id="IPR036514">
    <property type="entry name" value="SGNH_hydro_sf"/>
</dbReference>
<dbReference type="CDD" id="cd01832">
    <property type="entry name" value="SGNH_hydrolase_like_1"/>
    <property type="match status" value="1"/>
</dbReference>
<dbReference type="InterPro" id="IPR053140">
    <property type="entry name" value="GDSL_Rv0518-like"/>
</dbReference>
<evidence type="ECO:0000313" key="2">
    <source>
        <dbReference type="EMBL" id="REH50305.1"/>
    </source>
</evidence>
<dbReference type="AlphaFoldDB" id="A0A3E0HWI0"/>
<organism evidence="2 3">
    <name type="scientific">Kutzneria buriramensis</name>
    <dbReference type="NCBI Taxonomy" id="1045776"/>
    <lineage>
        <taxon>Bacteria</taxon>
        <taxon>Bacillati</taxon>
        <taxon>Actinomycetota</taxon>
        <taxon>Actinomycetes</taxon>
        <taxon>Pseudonocardiales</taxon>
        <taxon>Pseudonocardiaceae</taxon>
        <taxon>Kutzneria</taxon>
    </lineage>
</organism>
<dbReference type="PANTHER" id="PTHR43784">
    <property type="entry name" value="GDSL-LIKE LIPASE/ACYLHYDROLASE, PUTATIVE (AFU_ORTHOLOGUE AFUA_2G00820)-RELATED"/>
    <property type="match status" value="1"/>
</dbReference>
<gene>
    <name evidence="2" type="ORF">BCF44_104582</name>
</gene>
<dbReference type="Proteomes" id="UP000256269">
    <property type="component" value="Unassembled WGS sequence"/>
</dbReference>
<dbReference type="Pfam" id="PF13472">
    <property type="entry name" value="Lipase_GDSL_2"/>
    <property type="match status" value="1"/>
</dbReference>
<sequence>MQHRFTTFVAVGDSFTEGLEDIGPDGLVYRGWADRLAELLAAGRPEFRYANLAVRSRKMLAIRTEQVPVAAAMKADLVTLCAGTNDIIRPGSDPDEVARVFDEAVAELAAAGSHVVIFTGMDTKGTPVLGRLRGKIATYNGHLRASADRHGATVIDLWPLEMLRDSRAWAADRLHPSPEGHRRLALLVADRLGVDADPWDDPWPPAEVLAAMARRRQDLRWAKDFFMPWIGRRLRGVTSGDGLTAKRPELSPVQV</sequence>
<dbReference type="InterPro" id="IPR013830">
    <property type="entry name" value="SGNH_hydro"/>
</dbReference>
<evidence type="ECO:0000259" key="1">
    <source>
        <dbReference type="Pfam" id="PF13472"/>
    </source>
</evidence>
<accession>A0A3E0HWI0</accession>
<protein>
    <submittedName>
        <fullName evidence="2">Lysophospholipase L1-like esterase</fullName>
    </submittedName>
</protein>
<feature type="domain" description="SGNH hydrolase-type esterase" evidence="1">
    <location>
        <begin position="10"/>
        <end position="183"/>
    </location>
</feature>
<evidence type="ECO:0000313" key="3">
    <source>
        <dbReference type="Proteomes" id="UP000256269"/>
    </source>
</evidence>
<name>A0A3E0HWI0_9PSEU</name>
<dbReference type="Gene3D" id="3.40.50.1110">
    <property type="entry name" value="SGNH hydrolase"/>
    <property type="match status" value="1"/>
</dbReference>
<dbReference type="RefSeq" id="WP_246015052.1">
    <property type="nucleotide sequence ID" value="NZ_CP144375.1"/>
</dbReference>
<dbReference type="EMBL" id="QUNO01000004">
    <property type="protein sequence ID" value="REH50305.1"/>
    <property type="molecule type" value="Genomic_DNA"/>
</dbReference>
<keyword evidence="3" id="KW-1185">Reference proteome</keyword>